<feature type="compositionally biased region" description="Polar residues" evidence="1">
    <location>
        <begin position="37"/>
        <end position="49"/>
    </location>
</feature>
<organism evidence="2">
    <name type="scientific">Pararge aegeria</name>
    <name type="common">speckled wood butterfly</name>
    <dbReference type="NCBI Taxonomy" id="116150"/>
    <lineage>
        <taxon>Eukaryota</taxon>
        <taxon>Metazoa</taxon>
        <taxon>Ecdysozoa</taxon>
        <taxon>Arthropoda</taxon>
        <taxon>Hexapoda</taxon>
        <taxon>Insecta</taxon>
        <taxon>Pterygota</taxon>
        <taxon>Neoptera</taxon>
        <taxon>Endopterygota</taxon>
        <taxon>Lepidoptera</taxon>
        <taxon>Glossata</taxon>
        <taxon>Ditrysia</taxon>
        <taxon>Papilionoidea</taxon>
        <taxon>Nymphalidae</taxon>
        <taxon>Satyrinae</taxon>
        <taxon>Satyrini</taxon>
        <taxon>Parargina</taxon>
        <taxon>Pararge</taxon>
    </lineage>
</organism>
<dbReference type="EMBL" id="GAIX01011592">
    <property type="protein sequence ID" value="JAA80968.1"/>
    <property type="molecule type" value="Transcribed_RNA"/>
</dbReference>
<protein>
    <submittedName>
        <fullName evidence="2">Uncharacterized protein</fullName>
    </submittedName>
</protein>
<accession>S4NYX9</accession>
<dbReference type="AlphaFoldDB" id="S4NYX9"/>
<name>S4NYX9_9NEOP</name>
<reference evidence="2" key="1">
    <citation type="journal article" date="2013" name="BMC Genomics">
        <title>Unscrambling butterfly oogenesis.</title>
        <authorList>
            <person name="Carter J.M."/>
            <person name="Baker S.C."/>
            <person name="Pink R."/>
            <person name="Carter D.R."/>
            <person name="Collins A."/>
            <person name="Tomlin J."/>
            <person name="Gibbs M."/>
            <person name="Breuker C.J."/>
        </authorList>
    </citation>
    <scope>NUCLEOTIDE SEQUENCE</scope>
    <source>
        <tissue evidence="2">Ovary</tissue>
    </source>
</reference>
<evidence type="ECO:0000256" key="1">
    <source>
        <dbReference type="SAM" id="MobiDB-lite"/>
    </source>
</evidence>
<feature type="region of interest" description="Disordered" evidence="1">
    <location>
        <begin position="23"/>
        <end position="49"/>
    </location>
</feature>
<evidence type="ECO:0000313" key="2">
    <source>
        <dbReference type="EMBL" id="JAA80968.1"/>
    </source>
</evidence>
<proteinExistence type="predicted"/>
<reference evidence="2" key="2">
    <citation type="submission" date="2013-05" db="EMBL/GenBank/DDBJ databases">
        <authorList>
            <person name="Carter J.-M."/>
            <person name="Baker S.C."/>
            <person name="Pink R."/>
            <person name="Carter D.R.F."/>
            <person name="Collins A."/>
            <person name="Tomlin J."/>
            <person name="Gibbs M."/>
            <person name="Breuker C.J."/>
        </authorList>
    </citation>
    <scope>NUCLEOTIDE SEQUENCE</scope>
    <source>
        <tissue evidence="2">Ovary</tissue>
    </source>
</reference>
<sequence length="101" mass="10797">MNPTNNSLVFNDDGTEVILELSSDVDPPKADGGDGECSNSTSTSSVGANENAGNVCVYLTRCYTARSITADDYQKSYCIVNNNNNRYAGICCARSEVDKNP</sequence>